<dbReference type="InterPro" id="IPR036055">
    <property type="entry name" value="LDL_receptor-like_sf"/>
</dbReference>
<evidence type="ECO:0000313" key="2">
    <source>
        <dbReference type="EMBL" id="KAJ7383111.1"/>
    </source>
</evidence>
<dbReference type="Gene3D" id="2.60.40.1900">
    <property type="entry name" value="Beta-microseminoprotein (PSP94) domain"/>
    <property type="match status" value="1"/>
</dbReference>
<dbReference type="AlphaFoldDB" id="A0A9X0D1D8"/>
<dbReference type="SUPFAM" id="SSF57424">
    <property type="entry name" value="LDL receptor-like module"/>
    <property type="match status" value="1"/>
</dbReference>
<keyword evidence="3" id="KW-1185">Reference proteome</keyword>
<name>A0A9X0D1D8_9CNID</name>
<comment type="caution">
    <text evidence="2">The sequence shown here is derived from an EMBL/GenBank/DDBJ whole genome shotgun (WGS) entry which is preliminary data.</text>
</comment>
<evidence type="ECO:0000313" key="3">
    <source>
        <dbReference type="Proteomes" id="UP001163046"/>
    </source>
</evidence>
<protein>
    <submittedName>
        <fullName evidence="2">Uncharacterized protein</fullName>
    </submittedName>
</protein>
<dbReference type="Proteomes" id="UP001163046">
    <property type="component" value="Unassembled WGS sequence"/>
</dbReference>
<sequence>MIAPSCNIYNGAVCCAKKCPVLPQLASEMRWKMTVCPGGLQLSADDDQCVMPSPNCVQGNDFCDANTTCHDEEANTYFQGATWSVGDCITCNCSKGVISCSRTIKLITSSDKNIEHCSQPGCNVLAFQKSNKGICKACIWKNQTLRDGHQWTENGVHFFCSSGQQRVKRGCYLDFSEVRCTGAFEYKTWTLISDERLYLCESGDEIRSLNDRCNKIKDCYDNSDERECAQYFCPFHTKFNLYWERTAVNKIVQRNCSDVDPNLGGHFTSRCSSGTQWNHRERCYCEKETLRQEFMFKGTSQLWSLRLGVKDFACGAPNYTHTFCVLFGHPATARVSKATPLSILTLHHAAPHHATAHQTVPHSKATP</sequence>
<gene>
    <name evidence="2" type="ORF">OS493_030641</name>
</gene>
<dbReference type="EMBL" id="MU825906">
    <property type="protein sequence ID" value="KAJ7383111.1"/>
    <property type="molecule type" value="Genomic_DNA"/>
</dbReference>
<reference evidence="2" key="1">
    <citation type="submission" date="2023-01" db="EMBL/GenBank/DDBJ databases">
        <title>Genome assembly of the deep-sea coral Lophelia pertusa.</title>
        <authorList>
            <person name="Herrera S."/>
            <person name="Cordes E."/>
        </authorList>
    </citation>
    <scope>NUCLEOTIDE SEQUENCE</scope>
    <source>
        <strain evidence="2">USNM1676648</strain>
        <tissue evidence="2">Polyp</tissue>
    </source>
</reference>
<keyword evidence="1" id="KW-1015">Disulfide bond</keyword>
<organism evidence="2 3">
    <name type="scientific">Desmophyllum pertusum</name>
    <dbReference type="NCBI Taxonomy" id="174260"/>
    <lineage>
        <taxon>Eukaryota</taxon>
        <taxon>Metazoa</taxon>
        <taxon>Cnidaria</taxon>
        <taxon>Anthozoa</taxon>
        <taxon>Hexacorallia</taxon>
        <taxon>Scleractinia</taxon>
        <taxon>Caryophylliina</taxon>
        <taxon>Caryophylliidae</taxon>
        <taxon>Desmophyllum</taxon>
    </lineage>
</organism>
<dbReference type="OrthoDB" id="5976811at2759"/>
<proteinExistence type="predicted"/>
<evidence type="ECO:0000256" key="1">
    <source>
        <dbReference type="ARBA" id="ARBA00023157"/>
    </source>
</evidence>
<accession>A0A9X0D1D8</accession>